<dbReference type="Proteomes" id="UP000013042">
    <property type="component" value="Unassembled WGS sequence"/>
</dbReference>
<protein>
    <submittedName>
        <fullName evidence="1">CRISPR-associated protein</fullName>
    </submittedName>
</protein>
<evidence type="ECO:0000313" key="2">
    <source>
        <dbReference type="Proteomes" id="UP000013042"/>
    </source>
</evidence>
<dbReference type="Gene3D" id="3.30.70.1210">
    <property type="entry name" value="Crispr-associated protein, domain 2"/>
    <property type="match status" value="1"/>
</dbReference>
<comment type="caution">
    <text evidence="1">The sequence shown here is derived from an EMBL/GenBank/DDBJ whole genome shotgun (WGS) entry which is preliminary data.</text>
</comment>
<name>N6Y562_THASP</name>
<accession>N6Y562</accession>
<dbReference type="AlphaFoldDB" id="N6Y562"/>
<dbReference type="NCBIfam" id="TIGR01907">
    <property type="entry name" value="casE_Cse3"/>
    <property type="match status" value="1"/>
</dbReference>
<reference evidence="1 2" key="1">
    <citation type="submission" date="2012-09" db="EMBL/GenBank/DDBJ databases">
        <title>Draft Genome Sequences of 6 Strains from Genus Thauera.</title>
        <authorList>
            <person name="Liu B."/>
            <person name="Shapleigh J.P."/>
            <person name="Frostegard A.H."/>
        </authorList>
    </citation>
    <scope>NUCLEOTIDE SEQUENCE [LARGE SCALE GENOMIC DNA]</scope>
    <source>
        <strain evidence="1 2">S2</strain>
    </source>
</reference>
<dbReference type="SMART" id="SM01101">
    <property type="entry name" value="CRISPR_assoc"/>
    <property type="match status" value="1"/>
</dbReference>
<dbReference type="RefSeq" id="WP_004303610.1">
    <property type="nucleotide sequence ID" value="NZ_AMXD01000029.1"/>
</dbReference>
<organism evidence="1 2">
    <name type="scientific">Thauera aminoaromatica S2</name>
    <dbReference type="NCBI Taxonomy" id="1234381"/>
    <lineage>
        <taxon>Bacteria</taxon>
        <taxon>Pseudomonadati</taxon>
        <taxon>Pseudomonadota</taxon>
        <taxon>Betaproteobacteria</taxon>
        <taxon>Rhodocyclales</taxon>
        <taxon>Zoogloeaceae</taxon>
        <taxon>Thauera</taxon>
    </lineage>
</organism>
<dbReference type="CDD" id="cd09727">
    <property type="entry name" value="Cas6_I-E"/>
    <property type="match status" value="1"/>
</dbReference>
<proteinExistence type="predicted"/>
<sequence length="210" mass="23455">MFLSKLVLDPAHPQARRDLANPYEMHRTLSRVYAESPDGPPARFLWRLEHTGNHLPEDGTTVLLQSATPGRWRCLQELTGYLHALYPDKAVALDELLQPGRSYVFRLCCNPTVTRNGKRYGLLREEEQVAWLARQGRQHGFTPLHARIVRSEHATHHQGRGGQRITLQVVQFDGLLRAEDPAQLGQALVNGIGHAKAMGQGMLSIAPGHG</sequence>
<evidence type="ECO:0000313" key="1">
    <source>
        <dbReference type="EMBL" id="ENO86720.1"/>
    </source>
</evidence>
<dbReference type="Pfam" id="PF08798">
    <property type="entry name" value="CRISPR_assoc"/>
    <property type="match status" value="1"/>
</dbReference>
<dbReference type="EMBL" id="AMXD01000029">
    <property type="protein sequence ID" value="ENO86720.1"/>
    <property type="molecule type" value="Genomic_DNA"/>
</dbReference>
<gene>
    <name evidence="1" type="ORF">C665_06789</name>
</gene>
<dbReference type="Gene3D" id="3.30.70.1200">
    <property type="entry name" value="Crispr-associated protein, domain 1"/>
    <property type="match status" value="1"/>
</dbReference>
<dbReference type="SUPFAM" id="SSF117987">
    <property type="entry name" value="CRISPR-associated protein"/>
    <property type="match status" value="2"/>
</dbReference>
<dbReference type="InterPro" id="IPR010179">
    <property type="entry name" value="CRISPR-assoc_prot_Cse3"/>
</dbReference>